<dbReference type="PANTHER" id="PTHR31001">
    <property type="entry name" value="UNCHARACTERIZED TRANSCRIPTIONAL REGULATORY PROTEIN"/>
    <property type="match status" value="1"/>
</dbReference>
<dbReference type="AlphaFoldDB" id="A0AAI9EAV2"/>
<dbReference type="InterPro" id="IPR050613">
    <property type="entry name" value="Sec_Metabolite_Reg"/>
</dbReference>
<evidence type="ECO:0000256" key="4">
    <source>
        <dbReference type="SAM" id="MobiDB-lite"/>
    </source>
</evidence>
<keyword evidence="2" id="KW-0479">Metal-binding</keyword>
<dbReference type="Proteomes" id="UP001296104">
    <property type="component" value="Unassembled WGS sequence"/>
</dbReference>
<dbReference type="GO" id="GO:0006351">
    <property type="term" value="P:DNA-templated transcription"/>
    <property type="evidence" value="ECO:0007669"/>
    <property type="project" value="InterPro"/>
</dbReference>
<sequence length="601" mass="65953">MAVSLAFDYRLKSVEAQLEKLAERLSKAESPGVPSPPPSDTNEVTAESCWPLAPLGSREEPSREVEVSQGISAASTTALEVSEYAPTIPFPLSRSSTILKIEPSVDRAALWDQYISTVDPLLKIIHLPSARCLIFSTGAELAADAEALKSAMYYAAAASMQNQASAASSCSSVDSLLEMLANDIQISLTTSKLLITPTITSLQALAIWLICGRKHLGSAYVWTLTATLVRLATKLKLHQDPDTLGLSFLECEYRRRLWWHICALDAYTAELNSTDPIIYERQSTTRFPFQDDASDSSVSGTSNEAYSRTHSPDMFYSMIRFEITYYARTVLYSDIFTEDNGYPVLSPEGKLSIIESLEKTLEDKYYRRCSCRSSTTCVLAITTSKMLVAGLKLKILLPSLSNIVAGTEHAIVACIKILEAAQTLRCNSVYSRWTWLSHDEIEWEVAIICLSCLISAGTARARQGVLNRAWLAIDAFTAAWEGRVRKPGQEEQWTQIEELQTKALRASSSTSGTLTRRHQENRKRNTMAFSASASVSSLSLPCSPHLAPYRPLERRVTFTPDSPATSESSSAGASIVSAMTDESSQSSLAIPTDIKALSLML</sequence>
<feature type="region of interest" description="Disordered" evidence="4">
    <location>
        <begin position="557"/>
        <end position="587"/>
    </location>
</feature>
<accession>A0AAI9EAV2</accession>
<proteinExistence type="predicted"/>
<evidence type="ECO:0000313" key="7">
    <source>
        <dbReference type="Proteomes" id="UP001296104"/>
    </source>
</evidence>
<evidence type="ECO:0000259" key="5">
    <source>
        <dbReference type="SMART" id="SM00906"/>
    </source>
</evidence>
<reference evidence="6" key="1">
    <citation type="submission" date="2023-11" db="EMBL/GenBank/DDBJ databases">
        <authorList>
            <person name="Alioto T."/>
            <person name="Alioto T."/>
            <person name="Gomez Garrido J."/>
        </authorList>
    </citation>
    <scope>NUCLEOTIDE SEQUENCE</scope>
</reference>
<dbReference type="EMBL" id="CAVMBE010000026">
    <property type="protein sequence ID" value="CAK4018280.1"/>
    <property type="molecule type" value="Genomic_DNA"/>
</dbReference>
<keyword evidence="7" id="KW-1185">Reference proteome</keyword>
<gene>
    <name evidence="6" type="ORF">LECACI_7A004656</name>
</gene>
<evidence type="ECO:0000256" key="1">
    <source>
        <dbReference type="ARBA" id="ARBA00004123"/>
    </source>
</evidence>
<dbReference type="GO" id="GO:0008270">
    <property type="term" value="F:zinc ion binding"/>
    <property type="evidence" value="ECO:0007669"/>
    <property type="project" value="InterPro"/>
</dbReference>
<keyword evidence="3" id="KW-0539">Nucleus</keyword>
<feature type="region of interest" description="Disordered" evidence="4">
    <location>
        <begin position="23"/>
        <end position="45"/>
    </location>
</feature>
<dbReference type="GO" id="GO:0003677">
    <property type="term" value="F:DNA binding"/>
    <property type="evidence" value="ECO:0007669"/>
    <property type="project" value="InterPro"/>
</dbReference>
<organism evidence="6 7">
    <name type="scientific">Lecanosticta acicola</name>
    <dbReference type="NCBI Taxonomy" id="111012"/>
    <lineage>
        <taxon>Eukaryota</taxon>
        <taxon>Fungi</taxon>
        <taxon>Dikarya</taxon>
        <taxon>Ascomycota</taxon>
        <taxon>Pezizomycotina</taxon>
        <taxon>Dothideomycetes</taxon>
        <taxon>Dothideomycetidae</taxon>
        <taxon>Mycosphaerellales</taxon>
        <taxon>Mycosphaerellaceae</taxon>
        <taxon>Lecanosticta</taxon>
    </lineage>
</organism>
<evidence type="ECO:0000313" key="6">
    <source>
        <dbReference type="EMBL" id="CAK4018280.1"/>
    </source>
</evidence>
<dbReference type="SMART" id="SM00906">
    <property type="entry name" value="Fungal_trans"/>
    <property type="match status" value="1"/>
</dbReference>
<dbReference type="CDD" id="cd12148">
    <property type="entry name" value="fungal_TF_MHR"/>
    <property type="match status" value="1"/>
</dbReference>
<dbReference type="Pfam" id="PF04082">
    <property type="entry name" value="Fungal_trans"/>
    <property type="match status" value="1"/>
</dbReference>
<name>A0AAI9EAV2_9PEZI</name>
<comment type="caution">
    <text evidence="6">The sequence shown here is derived from an EMBL/GenBank/DDBJ whole genome shotgun (WGS) entry which is preliminary data.</text>
</comment>
<comment type="subcellular location">
    <subcellularLocation>
        <location evidence="1">Nucleus</location>
    </subcellularLocation>
</comment>
<dbReference type="InterPro" id="IPR007219">
    <property type="entry name" value="XnlR_reg_dom"/>
</dbReference>
<protein>
    <submittedName>
        <fullName evidence="6">Fungal specific transcription factor domain-containing</fullName>
    </submittedName>
</protein>
<feature type="domain" description="Xylanolytic transcriptional activator regulatory" evidence="5">
    <location>
        <begin position="221"/>
        <end position="294"/>
    </location>
</feature>
<evidence type="ECO:0000256" key="2">
    <source>
        <dbReference type="ARBA" id="ARBA00022723"/>
    </source>
</evidence>
<evidence type="ECO:0000256" key="3">
    <source>
        <dbReference type="ARBA" id="ARBA00023242"/>
    </source>
</evidence>
<feature type="compositionally biased region" description="Low complexity" evidence="4">
    <location>
        <begin position="562"/>
        <end position="578"/>
    </location>
</feature>
<dbReference type="GO" id="GO:0005634">
    <property type="term" value="C:nucleus"/>
    <property type="evidence" value="ECO:0007669"/>
    <property type="project" value="UniProtKB-SubCell"/>
</dbReference>
<dbReference type="PANTHER" id="PTHR31001:SF50">
    <property type="entry name" value="ZN(II)2CYS6 TRANSCRIPTION FACTOR (EUROFUNG)"/>
    <property type="match status" value="1"/>
</dbReference>